<dbReference type="InterPro" id="IPR000120">
    <property type="entry name" value="Amidase"/>
</dbReference>
<feature type="domain" description="Amidase" evidence="2">
    <location>
        <begin position="29"/>
        <end position="433"/>
    </location>
</feature>
<evidence type="ECO:0000313" key="3">
    <source>
        <dbReference type="EMBL" id="MCP3055664.1"/>
    </source>
</evidence>
<sequence length="450" mass="47680">MAIDPRLLTLPVAELTSRLASGALRASDLAEASLMRIAEREEAVGAFAWFDAEFVRRQARILDEWRGRGRALGPLHGVPVAVADTIDTGRVPTRNGTPADAERVPEADAAIMERLRAAGALLIGKTETAELGYRQPPRTRNPVNKAHTPGVASSGSAAAVAAGMVPLAVGVEGGGSVIGPAAYCGSVGYKPSFGSIPRRGTLALAPSLDTPGVFAADVEGAAMLAEALFGYDAADPATSHAPHPRLLDAARSTPPVRPTFALVRTPFWDQASDDVQAALGELAEHLAERCFEAELPAIFSECEIHFERVLEAEMARSLVGYGQRRGEFLSAPLRETLERGGAILARDYLAAKDWQSVYRAGIMAVLDRCDAILTPAAPGPAPEGLDNPGSPVFNCLWTFAGLPTITLPLLEAENGLPMGVQLVGRFGEDARLLRTARWLEQTVLKGETSE</sequence>
<name>A0A9X2HET0_9HYPH</name>
<evidence type="ECO:0000256" key="1">
    <source>
        <dbReference type="ARBA" id="ARBA00009199"/>
    </source>
</evidence>
<proteinExistence type="inferred from homology"/>
<evidence type="ECO:0000313" key="4">
    <source>
        <dbReference type="Proteomes" id="UP001155220"/>
    </source>
</evidence>
<evidence type="ECO:0000259" key="2">
    <source>
        <dbReference type="Pfam" id="PF01425"/>
    </source>
</evidence>
<dbReference type="SUPFAM" id="SSF75304">
    <property type="entry name" value="Amidase signature (AS) enzymes"/>
    <property type="match status" value="1"/>
</dbReference>
<comment type="similarity">
    <text evidence="1">Belongs to the amidase family.</text>
</comment>
<organism evidence="3 4">
    <name type="scientific">Aurantimonas marianensis</name>
    <dbReference type="NCBI Taxonomy" id="2920428"/>
    <lineage>
        <taxon>Bacteria</taxon>
        <taxon>Pseudomonadati</taxon>
        <taxon>Pseudomonadota</taxon>
        <taxon>Alphaproteobacteria</taxon>
        <taxon>Hyphomicrobiales</taxon>
        <taxon>Aurantimonadaceae</taxon>
        <taxon>Aurantimonas</taxon>
    </lineage>
</organism>
<dbReference type="InterPro" id="IPR023631">
    <property type="entry name" value="Amidase_dom"/>
</dbReference>
<gene>
    <name evidence="3" type="ORF">MJ956_10990</name>
</gene>
<comment type="caution">
    <text evidence="3">The sequence shown here is derived from an EMBL/GenBank/DDBJ whole genome shotgun (WGS) entry which is preliminary data.</text>
</comment>
<protein>
    <submittedName>
        <fullName evidence="3">Amidase</fullName>
    </submittedName>
</protein>
<dbReference type="GO" id="GO:0003824">
    <property type="term" value="F:catalytic activity"/>
    <property type="evidence" value="ECO:0007669"/>
    <property type="project" value="InterPro"/>
</dbReference>
<dbReference type="Proteomes" id="UP001155220">
    <property type="component" value="Unassembled WGS sequence"/>
</dbReference>
<dbReference type="EMBL" id="JALHBS010000062">
    <property type="protein sequence ID" value="MCP3055664.1"/>
    <property type="molecule type" value="Genomic_DNA"/>
</dbReference>
<dbReference type="Pfam" id="PF01425">
    <property type="entry name" value="Amidase"/>
    <property type="match status" value="1"/>
</dbReference>
<dbReference type="PANTHER" id="PTHR11895">
    <property type="entry name" value="TRANSAMIDASE"/>
    <property type="match status" value="1"/>
</dbReference>
<accession>A0A9X2HET0</accession>
<dbReference type="InterPro" id="IPR036928">
    <property type="entry name" value="AS_sf"/>
</dbReference>
<dbReference type="PANTHER" id="PTHR11895:SF151">
    <property type="entry name" value="GLUTAMYL-TRNA(GLN) AMIDOTRANSFERASE SUBUNIT A"/>
    <property type="match status" value="1"/>
</dbReference>
<dbReference type="RefSeq" id="WP_253964510.1">
    <property type="nucleotide sequence ID" value="NZ_JALHBS010000062.1"/>
</dbReference>
<dbReference type="AlphaFoldDB" id="A0A9X2HET0"/>
<keyword evidence="4" id="KW-1185">Reference proteome</keyword>
<reference evidence="3" key="1">
    <citation type="submission" date="2022-03" db="EMBL/GenBank/DDBJ databases">
        <title>Aurantimonas Liuensis sp. Nov., isolated from the hadal seawater of the Mariana Trench.</title>
        <authorList>
            <person name="Liu R."/>
        </authorList>
    </citation>
    <scope>NUCLEOTIDE SEQUENCE</scope>
    <source>
        <strain evidence="3">LRZ36</strain>
    </source>
</reference>
<dbReference type="Gene3D" id="3.90.1300.10">
    <property type="entry name" value="Amidase signature (AS) domain"/>
    <property type="match status" value="1"/>
</dbReference>